<feature type="binding site" evidence="5">
    <location>
        <position position="111"/>
    </location>
    <ligand>
        <name>substrate</name>
    </ligand>
</feature>
<keyword evidence="10" id="KW-1185">Reference proteome</keyword>
<dbReference type="PANTHER" id="PTHR43827:SF3">
    <property type="entry name" value="NADP-DEPENDENT OXIDOREDUCTASE DOMAIN-CONTAINING PROTEIN"/>
    <property type="match status" value="1"/>
</dbReference>
<dbReference type="FunFam" id="3.20.20.100:FF:000002">
    <property type="entry name" value="2,5-diketo-D-gluconic acid reductase A"/>
    <property type="match status" value="1"/>
</dbReference>
<dbReference type="InterPro" id="IPR036812">
    <property type="entry name" value="NAD(P)_OxRdtase_dom_sf"/>
</dbReference>
<keyword evidence="2" id="KW-0521">NADP</keyword>
<evidence type="ECO:0000313" key="9">
    <source>
        <dbReference type="EMBL" id="QAS69378.1"/>
    </source>
</evidence>
<evidence type="ECO:0000256" key="2">
    <source>
        <dbReference type="ARBA" id="ARBA00022857"/>
    </source>
</evidence>
<evidence type="ECO:0000256" key="6">
    <source>
        <dbReference type="PIRSR" id="PIRSR000097-3"/>
    </source>
</evidence>
<dbReference type="InterPro" id="IPR023210">
    <property type="entry name" value="NADP_OxRdtase_dom"/>
</dbReference>
<dbReference type="PROSITE" id="PS00798">
    <property type="entry name" value="ALDOKETO_REDUCTASE_1"/>
    <property type="match status" value="1"/>
</dbReference>
<feature type="site" description="Lowers pKa of active site Tyr" evidence="6">
    <location>
        <position position="78"/>
    </location>
</feature>
<dbReference type="SUPFAM" id="SSF51430">
    <property type="entry name" value="NAD(P)-linked oxidoreductase"/>
    <property type="match status" value="1"/>
</dbReference>
<dbReference type="PRINTS" id="PR00069">
    <property type="entry name" value="ALDKETRDTASE"/>
</dbReference>
<name>A0AAE5WKK9_9LACO</name>
<accession>A0AAE5WKK9</accession>
<comment type="similarity">
    <text evidence="1">Belongs to the aldo/keto reductase family.</text>
</comment>
<dbReference type="PANTHER" id="PTHR43827">
    <property type="entry name" value="2,5-DIKETO-D-GLUCONIC ACID REDUCTASE"/>
    <property type="match status" value="1"/>
</dbReference>
<reference evidence="9 10" key="1">
    <citation type="journal article" date="2019" name="Syst. Appl. Microbiol.">
        <title>Oenococcus sicerae sp. nov., isolated from French cider.</title>
        <authorList>
            <person name="Cousin F.J."/>
            <person name="Le Guellec R."/>
            <person name="Chagnot C."/>
            <person name="Goux D."/>
            <person name="Dalmasso M."/>
            <person name="Laplace J.M."/>
            <person name="Cretenet M."/>
        </authorList>
    </citation>
    <scope>NUCLEOTIDE SEQUENCE [LARGE SCALE GENOMIC DNA]</scope>
    <source>
        <strain evidence="9 10">UCMA 15228</strain>
    </source>
</reference>
<dbReference type="GO" id="GO:0016616">
    <property type="term" value="F:oxidoreductase activity, acting on the CH-OH group of donors, NAD or NADP as acceptor"/>
    <property type="evidence" value="ECO:0007669"/>
    <property type="project" value="UniProtKB-ARBA"/>
</dbReference>
<dbReference type="EMBL" id="SDWY01000003">
    <property type="protein sequence ID" value="MDN6900606.1"/>
    <property type="molecule type" value="Genomic_DNA"/>
</dbReference>
<evidence type="ECO:0000256" key="3">
    <source>
        <dbReference type="ARBA" id="ARBA00023002"/>
    </source>
</evidence>
<feature type="domain" description="NADP-dependent oxidoreductase" evidence="7">
    <location>
        <begin position="18"/>
        <end position="268"/>
    </location>
</feature>
<evidence type="ECO:0000313" key="10">
    <source>
        <dbReference type="Proteomes" id="UP000286907"/>
    </source>
</evidence>
<reference evidence="9" key="3">
    <citation type="submission" date="2020-01" db="EMBL/GenBank/DDBJ databases">
        <authorList>
            <person name="Cousin F.J."/>
            <person name="Le Guellec R."/>
            <person name="Cretenet M."/>
        </authorList>
    </citation>
    <scope>NUCLEOTIDE SEQUENCE</scope>
    <source>
        <strain evidence="9">UCMA 15228</strain>
    </source>
</reference>
<dbReference type="PIRSF" id="PIRSF000097">
    <property type="entry name" value="AKR"/>
    <property type="match status" value="1"/>
</dbReference>
<organism evidence="9 10">
    <name type="scientific">Oenococcus sicerae</name>
    <dbReference type="NCBI Taxonomy" id="2203724"/>
    <lineage>
        <taxon>Bacteria</taxon>
        <taxon>Bacillati</taxon>
        <taxon>Bacillota</taxon>
        <taxon>Bacilli</taxon>
        <taxon>Lactobacillales</taxon>
        <taxon>Lactobacillaceae</taxon>
        <taxon>Oenococcus</taxon>
    </lineage>
</organism>
<dbReference type="RefSeq" id="WP_128685437.1">
    <property type="nucleotide sequence ID" value="NZ_CP029684.2"/>
</dbReference>
<proteinExistence type="inferred from homology"/>
<sequence length="283" mass="31421">MAILTDTYTLNNGTKIPKVGFGTWQTPDGDVAYQAVSNALKAGYRHIDTAQNYRNERSVGKAIADSDVDRDDLWITTKLPAEDKKRDAILADFDHSLAALGLDYLDLYLIHAPWPWREAASRHFDAENTETWQTLEELQKSGRVKSIGISNFDVHDMKNILNIAEIKPVVNQVQYYIGFTEPKIAAYAAANDIRLEAYSPLATGDILNSKAVRDIADKYSVSVARLALRFTLQNGTITLPKAISETHIQENTQLDFTISASDMTLLNALPDAAPDHFHNATQG</sequence>
<dbReference type="CDD" id="cd19071">
    <property type="entry name" value="AKR_AKR1-5-like"/>
    <property type="match status" value="1"/>
</dbReference>
<dbReference type="InterPro" id="IPR018170">
    <property type="entry name" value="Aldo/ket_reductase_CS"/>
</dbReference>
<evidence type="ECO:0000259" key="7">
    <source>
        <dbReference type="Pfam" id="PF00248"/>
    </source>
</evidence>
<dbReference type="Gene3D" id="3.20.20.100">
    <property type="entry name" value="NADP-dependent oxidoreductase domain"/>
    <property type="match status" value="1"/>
</dbReference>
<evidence type="ECO:0000313" key="8">
    <source>
        <dbReference type="EMBL" id="MDN6900606.1"/>
    </source>
</evidence>
<dbReference type="AlphaFoldDB" id="A0AAE5WKK9"/>
<gene>
    <name evidence="9" type="ORF">DLJ48_01990</name>
    <name evidence="8" type="ORF">EVC35_06265</name>
</gene>
<keyword evidence="3" id="KW-0560">Oxidoreductase</keyword>
<dbReference type="Proteomes" id="UP000286907">
    <property type="component" value="Chromosome"/>
</dbReference>
<reference evidence="8" key="2">
    <citation type="submission" date="2019-01" db="EMBL/GenBank/DDBJ databases">
        <title>Oenococcus sicerae UCMA17102.</title>
        <authorList>
            <person name="Cousin F.J."/>
            <person name="Le Guellec R."/>
            <person name="Cretenet M."/>
        </authorList>
    </citation>
    <scope>NUCLEOTIDE SEQUENCE</scope>
    <source>
        <strain evidence="8">UCMA17102</strain>
    </source>
</reference>
<feature type="active site" description="Proton donor" evidence="4">
    <location>
        <position position="53"/>
    </location>
</feature>
<dbReference type="EMBL" id="CP029684">
    <property type="protein sequence ID" value="QAS69378.1"/>
    <property type="molecule type" value="Genomic_DNA"/>
</dbReference>
<dbReference type="InterPro" id="IPR020471">
    <property type="entry name" value="AKR"/>
</dbReference>
<dbReference type="PROSITE" id="PS00062">
    <property type="entry name" value="ALDOKETO_REDUCTASE_2"/>
    <property type="match status" value="1"/>
</dbReference>
<evidence type="ECO:0000256" key="5">
    <source>
        <dbReference type="PIRSR" id="PIRSR000097-2"/>
    </source>
</evidence>
<protein>
    <submittedName>
        <fullName evidence="9">Aldo/keto reductase</fullName>
    </submittedName>
</protein>
<dbReference type="Proteomes" id="UP001167919">
    <property type="component" value="Unassembled WGS sequence"/>
</dbReference>
<dbReference type="KEGG" id="osi:DLJ48_01990"/>
<evidence type="ECO:0000256" key="1">
    <source>
        <dbReference type="ARBA" id="ARBA00007905"/>
    </source>
</evidence>
<evidence type="ECO:0000256" key="4">
    <source>
        <dbReference type="PIRSR" id="PIRSR000097-1"/>
    </source>
</evidence>
<dbReference type="Pfam" id="PF00248">
    <property type="entry name" value="Aldo_ket_red"/>
    <property type="match status" value="1"/>
</dbReference>